<sequence>MTDFVADPNAIRGYGAASSAIGGVIDSASAMDLAANVAVMVPVFGLIGQDFLASFGVSQFANAVSTASLVAVHQGTAVSAMSTAAKYEGTDGDTSAALNTAASSL</sequence>
<evidence type="ECO:0000313" key="2">
    <source>
        <dbReference type="Proteomes" id="UP001432128"/>
    </source>
</evidence>
<name>A0AAU4K0F3_9NOCA</name>
<keyword evidence="2" id="KW-1185">Reference proteome</keyword>
<accession>A0AAU4K0F3</accession>
<dbReference type="Pfam" id="PF10824">
    <property type="entry name" value="T7SS_ESX_EspC"/>
    <property type="match status" value="1"/>
</dbReference>
<reference evidence="1 2" key="1">
    <citation type="submission" date="2022-10" db="EMBL/GenBank/DDBJ databases">
        <title>The complete genomes of actinobacterial strains from the NBC collection.</title>
        <authorList>
            <person name="Joergensen T.S."/>
            <person name="Alvarez Arevalo M."/>
            <person name="Sterndorff E.B."/>
            <person name="Faurdal D."/>
            <person name="Vuksanovic O."/>
            <person name="Mourched A.-S."/>
            <person name="Charusanti P."/>
            <person name="Shaw S."/>
            <person name="Blin K."/>
            <person name="Weber T."/>
        </authorList>
    </citation>
    <scope>NUCLEOTIDE SEQUENCE [LARGE SCALE GENOMIC DNA]</scope>
    <source>
        <strain evidence="1 2">NBC_00319</strain>
    </source>
</reference>
<proteinExistence type="predicted"/>
<dbReference type="RefSeq" id="WP_045824309.1">
    <property type="nucleotide sequence ID" value="NZ_CP108021.1"/>
</dbReference>
<evidence type="ECO:0000313" key="1">
    <source>
        <dbReference type="EMBL" id="WUM19526.1"/>
    </source>
</evidence>
<dbReference type="AlphaFoldDB" id="A0AAU4K0F3"/>
<dbReference type="GO" id="GO:0009306">
    <property type="term" value="P:protein secretion"/>
    <property type="evidence" value="ECO:0007669"/>
    <property type="project" value="InterPro"/>
</dbReference>
<dbReference type="EMBL" id="CP108021">
    <property type="protein sequence ID" value="WUM19526.1"/>
    <property type="molecule type" value="Genomic_DNA"/>
</dbReference>
<protein>
    <submittedName>
        <fullName evidence="1">Type VII secretion target</fullName>
    </submittedName>
</protein>
<gene>
    <name evidence="1" type="ORF">OG579_17745</name>
</gene>
<dbReference type="Proteomes" id="UP001432128">
    <property type="component" value="Chromosome"/>
</dbReference>
<dbReference type="KEGG" id="whr:OG579_17745"/>
<organism evidence="1 2">
    <name type="scientific">Williamsia herbipolensis</name>
    <dbReference type="NCBI Taxonomy" id="1603258"/>
    <lineage>
        <taxon>Bacteria</taxon>
        <taxon>Bacillati</taxon>
        <taxon>Actinomycetota</taxon>
        <taxon>Actinomycetes</taxon>
        <taxon>Mycobacteriales</taxon>
        <taxon>Nocardiaceae</taxon>
        <taxon>Williamsia</taxon>
    </lineage>
</organism>
<dbReference type="InterPro" id="IPR022536">
    <property type="entry name" value="EspC"/>
</dbReference>